<evidence type="ECO:0000256" key="6">
    <source>
        <dbReference type="ARBA" id="ARBA00023242"/>
    </source>
</evidence>
<evidence type="ECO:0000256" key="7">
    <source>
        <dbReference type="RuleBase" id="RU367071"/>
    </source>
</evidence>
<dbReference type="GO" id="GO:0005681">
    <property type="term" value="C:spliceosomal complex"/>
    <property type="evidence" value="ECO:0007669"/>
    <property type="project" value="UniProtKB-UniRule"/>
</dbReference>
<organism evidence="8 9">
    <name type="scientific">Actinidia rufa</name>
    <dbReference type="NCBI Taxonomy" id="165716"/>
    <lineage>
        <taxon>Eukaryota</taxon>
        <taxon>Viridiplantae</taxon>
        <taxon>Streptophyta</taxon>
        <taxon>Embryophyta</taxon>
        <taxon>Tracheophyta</taxon>
        <taxon>Spermatophyta</taxon>
        <taxon>Magnoliopsida</taxon>
        <taxon>eudicotyledons</taxon>
        <taxon>Gunneridae</taxon>
        <taxon>Pentapetalae</taxon>
        <taxon>asterids</taxon>
        <taxon>Ericales</taxon>
        <taxon>Actinidiaceae</taxon>
        <taxon>Actinidia</taxon>
    </lineage>
</organism>
<name>A0A7J0G0J2_9ERIC</name>
<evidence type="ECO:0000256" key="5">
    <source>
        <dbReference type="ARBA" id="ARBA00023187"/>
    </source>
</evidence>
<comment type="function">
    <text evidence="7">Involved in pre-mRNA splicing.</text>
</comment>
<comment type="subcellular location">
    <subcellularLocation>
        <location evidence="1 7">Nucleus</location>
    </subcellularLocation>
</comment>
<dbReference type="PANTHER" id="PTHR12942">
    <property type="entry name" value="STEP II SPLICING FACTOR SLU7"/>
    <property type="match status" value="1"/>
</dbReference>
<gene>
    <name evidence="8" type="ORF">Acr_17g0000230</name>
</gene>
<evidence type="ECO:0000256" key="4">
    <source>
        <dbReference type="ARBA" id="ARBA00022728"/>
    </source>
</evidence>
<dbReference type="Proteomes" id="UP000585474">
    <property type="component" value="Unassembled WGS sequence"/>
</dbReference>
<comment type="caution">
    <text evidence="8">The sequence shown here is derived from an EMBL/GenBank/DDBJ whole genome shotgun (WGS) entry which is preliminary data.</text>
</comment>
<evidence type="ECO:0000313" key="9">
    <source>
        <dbReference type="Proteomes" id="UP000585474"/>
    </source>
</evidence>
<keyword evidence="9" id="KW-1185">Reference proteome</keyword>
<keyword evidence="4 7" id="KW-0747">Spliceosome</keyword>
<dbReference type="PANTHER" id="PTHR12942:SF2">
    <property type="entry name" value="PRE-MRNA-SPLICING FACTOR SLU7"/>
    <property type="match status" value="1"/>
</dbReference>
<dbReference type="GO" id="GO:0000398">
    <property type="term" value="P:mRNA splicing, via spliceosome"/>
    <property type="evidence" value="ECO:0007669"/>
    <property type="project" value="UniProtKB-UniRule"/>
</dbReference>
<dbReference type="AlphaFoldDB" id="A0A7J0G0J2"/>
<dbReference type="GO" id="GO:0030628">
    <property type="term" value="F:pre-mRNA 3'-splice site binding"/>
    <property type="evidence" value="ECO:0007669"/>
    <property type="project" value="UniProtKB-UniRule"/>
</dbReference>
<comment type="subunit">
    <text evidence="7">Associated with the spliceosome.</text>
</comment>
<keyword evidence="5 7" id="KW-0508">mRNA splicing</keyword>
<protein>
    <recommendedName>
        <fullName evidence="7">Pre-mRNA-splicing factor SLU7</fullName>
    </recommendedName>
</protein>
<evidence type="ECO:0000256" key="2">
    <source>
        <dbReference type="ARBA" id="ARBA00007203"/>
    </source>
</evidence>
<dbReference type="OrthoDB" id="249612at2759"/>
<comment type="similarity">
    <text evidence="2 7">Belongs to the SLU7 family.</text>
</comment>
<proteinExistence type="inferred from homology"/>
<evidence type="ECO:0000313" key="8">
    <source>
        <dbReference type="EMBL" id="GFZ04451.1"/>
    </source>
</evidence>
<evidence type="ECO:0000256" key="3">
    <source>
        <dbReference type="ARBA" id="ARBA00022664"/>
    </source>
</evidence>
<sequence length="122" mass="13795">MQGLWIFLGCGLSIHRYDGMANCQLIVSIMHLHIELTWSTLCHMQETALPRSKYEDVYINSHTSVWGSWWIDHRWGYKCCKQTIRNSYSIGVAGIEAAEAAADLMKANIARKGNAEGLCALY</sequence>
<evidence type="ECO:0000256" key="1">
    <source>
        <dbReference type="ARBA" id="ARBA00004123"/>
    </source>
</evidence>
<keyword evidence="3 7" id="KW-0507">mRNA processing</keyword>
<reference evidence="8 9" key="1">
    <citation type="submission" date="2019-07" db="EMBL/GenBank/DDBJ databases">
        <title>De Novo Assembly of kiwifruit Actinidia rufa.</title>
        <authorList>
            <person name="Sugita-Konishi S."/>
            <person name="Sato K."/>
            <person name="Mori E."/>
            <person name="Abe Y."/>
            <person name="Kisaki G."/>
            <person name="Hamano K."/>
            <person name="Suezawa K."/>
            <person name="Otani M."/>
            <person name="Fukuda T."/>
            <person name="Manabe T."/>
            <person name="Gomi K."/>
            <person name="Tabuchi M."/>
            <person name="Akimitsu K."/>
            <person name="Kataoka I."/>
        </authorList>
    </citation>
    <scope>NUCLEOTIDE SEQUENCE [LARGE SCALE GENOMIC DNA]</scope>
    <source>
        <strain evidence="9">cv. Fuchu</strain>
    </source>
</reference>
<accession>A0A7J0G0J2</accession>
<dbReference type="InterPro" id="IPR039974">
    <property type="entry name" value="Splicing_factor_SLU7"/>
</dbReference>
<dbReference type="EMBL" id="BJWL01000017">
    <property type="protein sequence ID" value="GFZ04451.1"/>
    <property type="molecule type" value="Genomic_DNA"/>
</dbReference>
<keyword evidence="6 7" id="KW-0539">Nucleus</keyword>